<feature type="active site" description="Schiff-base intermediate with substrate" evidence="7">
    <location>
        <position position="167"/>
    </location>
</feature>
<dbReference type="EMBL" id="CP002691">
    <property type="protein sequence ID" value="AEE51152.1"/>
    <property type="molecule type" value="Genomic_DNA"/>
</dbReference>
<dbReference type="PIRSF" id="PIRSF001365">
    <property type="entry name" value="DHDPS"/>
    <property type="match status" value="1"/>
</dbReference>
<dbReference type="STRING" id="760192.Halhy_3293"/>
<feature type="active site" description="Proton donor/acceptor" evidence="7">
    <location>
        <position position="137"/>
    </location>
</feature>
<dbReference type="eggNOG" id="COG0329">
    <property type="taxonomic scope" value="Bacteria"/>
</dbReference>
<dbReference type="InterPro" id="IPR020624">
    <property type="entry name" value="Schiff_base-form_aldolases_CS"/>
</dbReference>
<dbReference type="KEGG" id="hhy:Halhy_3293"/>
<evidence type="ECO:0000256" key="5">
    <source>
        <dbReference type="ARBA" id="ARBA00023277"/>
    </source>
</evidence>
<evidence type="ECO:0000256" key="2">
    <source>
        <dbReference type="ARBA" id="ARBA00022490"/>
    </source>
</evidence>
<dbReference type="RefSeq" id="WP_013765693.1">
    <property type="nucleotide sequence ID" value="NC_015510.1"/>
</dbReference>
<dbReference type="Gene3D" id="3.20.20.70">
    <property type="entry name" value="Aldolase class I"/>
    <property type="match status" value="1"/>
</dbReference>
<dbReference type="PANTHER" id="PTHR12128">
    <property type="entry name" value="DIHYDRODIPICOLINATE SYNTHASE"/>
    <property type="match status" value="1"/>
</dbReference>
<keyword evidence="3 6" id="KW-0456">Lyase</keyword>
<keyword evidence="2" id="KW-0963">Cytoplasm</keyword>
<evidence type="ECO:0000256" key="6">
    <source>
        <dbReference type="PIRNR" id="PIRNR001365"/>
    </source>
</evidence>
<evidence type="ECO:0000256" key="3">
    <source>
        <dbReference type="ARBA" id="ARBA00023239"/>
    </source>
</evidence>
<evidence type="ECO:0000313" key="10">
    <source>
        <dbReference type="Proteomes" id="UP000008461"/>
    </source>
</evidence>
<feature type="binding site" evidence="8">
    <location>
        <position position="50"/>
    </location>
    <ligand>
        <name>pyruvate</name>
        <dbReference type="ChEBI" id="CHEBI:15361"/>
    </ligand>
</feature>
<dbReference type="GO" id="GO:0008747">
    <property type="term" value="F:N-acetylneuraminate lyase activity"/>
    <property type="evidence" value="ECO:0007669"/>
    <property type="project" value="UniProtKB-EC"/>
</dbReference>
<dbReference type="InterPro" id="IPR013785">
    <property type="entry name" value="Aldolase_TIM"/>
</dbReference>
<protein>
    <submittedName>
        <fullName evidence="9">N-acetylneuraminate lyase</fullName>
        <ecNumber evidence="9">4.1.3.3</ecNumber>
    </submittedName>
</protein>
<gene>
    <name evidence="9" type="ordered locus">Halhy_3293</name>
</gene>
<reference evidence="9 10" key="1">
    <citation type="journal article" date="2011" name="Stand. Genomic Sci.">
        <title>Complete genome sequence of Haliscomenobacter hydrossis type strain (O).</title>
        <authorList>
            <consortium name="US DOE Joint Genome Institute (JGI-PGF)"/>
            <person name="Daligault H."/>
            <person name="Lapidus A."/>
            <person name="Zeytun A."/>
            <person name="Nolan M."/>
            <person name="Lucas S."/>
            <person name="Del Rio T.G."/>
            <person name="Tice H."/>
            <person name="Cheng J.F."/>
            <person name="Tapia R."/>
            <person name="Han C."/>
            <person name="Goodwin L."/>
            <person name="Pitluck S."/>
            <person name="Liolios K."/>
            <person name="Pagani I."/>
            <person name="Ivanova N."/>
            <person name="Huntemann M."/>
            <person name="Mavromatis K."/>
            <person name="Mikhailova N."/>
            <person name="Pati A."/>
            <person name="Chen A."/>
            <person name="Palaniappan K."/>
            <person name="Land M."/>
            <person name="Hauser L."/>
            <person name="Brambilla E.M."/>
            <person name="Rohde M."/>
            <person name="Verbarg S."/>
            <person name="Goker M."/>
            <person name="Bristow J."/>
            <person name="Eisen J.A."/>
            <person name="Markowitz V."/>
            <person name="Hugenholtz P."/>
            <person name="Kyrpides N.C."/>
            <person name="Klenk H.P."/>
            <person name="Woyke T."/>
        </authorList>
    </citation>
    <scope>NUCLEOTIDE SEQUENCE [LARGE SCALE GENOMIC DNA]</scope>
    <source>
        <strain evidence="10">ATCC 27775 / DSM 1100 / LMG 10767 / O</strain>
    </source>
</reference>
<name>F4KT95_HALH1</name>
<feature type="binding site" evidence="8">
    <location>
        <position position="209"/>
    </location>
    <ligand>
        <name>pyruvate</name>
        <dbReference type="ChEBI" id="CHEBI:15361"/>
    </ligand>
</feature>
<proteinExistence type="inferred from homology"/>
<evidence type="ECO:0000256" key="1">
    <source>
        <dbReference type="ARBA" id="ARBA00004496"/>
    </source>
</evidence>
<keyword evidence="5" id="KW-0119">Carbohydrate metabolism</keyword>
<dbReference type="PANTHER" id="PTHR12128:SF21">
    <property type="entry name" value="N-ACETYLNEURAMINATE LYASE"/>
    <property type="match status" value="1"/>
</dbReference>
<evidence type="ECO:0000256" key="4">
    <source>
        <dbReference type="ARBA" id="ARBA00023270"/>
    </source>
</evidence>
<dbReference type="PRINTS" id="PR00146">
    <property type="entry name" value="DHPICSNTHASE"/>
</dbReference>
<keyword evidence="4" id="KW-0704">Schiff base</keyword>
<organism evidence="9 10">
    <name type="scientific">Haliscomenobacter hydrossis (strain ATCC 27775 / DSM 1100 / LMG 10767 / O)</name>
    <dbReference type="NCBI Taxonomy" id="760192"/>
    <lineage>
        <taxon>Bacteria</taxon>
        <taxon>Pseudomonadati</taxon>
        <taxon>Bacteroidota</taxon>
        <taxon>Saprospiria</taxon>
        <taxon>Saprospirales</taxon>
        <taxon>Haliscomenobacteraceae</taxon>
        <taxon>Haliscomenobacter</taxon>
    </lineage>
</organism>
<dbReference type="OrthoDB" id="9778880at2"/>
<dbReference type="Pfam" id="PF00701">
    <property type="entry name" value="DHDPS"/>
    <property type="match status" value="1"/>
</dbReference>
<dbReference type="AlphaFoldDB" id="F4KT95"/>
<keyword evidence="10" id="KW-1185">Reference proteome</keyword>
<accession>F4KT95</accession>
<dbReference type="PROSITE" id="PS00665">
    <property type="entry name" value="DHDPS_1"/>
    <property type="match status" value="1"/>
</dbReference>
<sequence length="307" mass="34159">MSEIKKISGLVAAPFTPMHDDGRLNLGVIPAYAELLQQDQVNAVFVCGSTGEGPSLTFEEKIQVMQAWAATTFNKIMLVGGTSLEECKHLARKASDLGYAGISFVAPYYFKPGSPEILADCCAEVAAAAPDLPFYYYHIPVLSGVNMPMLPLLEAVANRIPNFAGIKYTQEDLMDYAQCVQFQNQRYDLLWGRDEVMLSALAMGAKGAVGSTFNYAAPIYHALMDCFEKNDLEKALEYQHQSIEIVRLLGKYGGIRVGKAFMRARGIDCGHFRLPIPRMTENVYQTFLKEVESIGFFEWIKPNYAFL</sequence>
<reference key="2">
    <citation type="submission" date="2011-04" db="EMBL/GenBank/DDBJ databases">
        <title>Complete sequence of chromosome of Haliscomenobacter hydrossis DSM 1100.</title>
        <authorList>
            <consortium name="US DOE Joint Genome Institute (JGI-PGF)"/>
            <person name="Lucas S."/>
            <person name="Han J."/>
            <person name="Lapidus A."/>
            <person name="Bruce D."/>
            <person name="Goodwin L."/>
            <person name="Pitluck S."/>
            <person name="Peters L."/>
            <person name="Kyrpides N."/>
            <person name="Mavromatis K."/>
            <person name="Ivanova N."/>
            <person name="Ovchinnikova G."/>
            <person name="Pagani I."/>
            <person name="Daligault H."/>
            <person name="Detter J.C."/>
            <person name="Han C."/>
            <person name="Land M."/>
            <person name="Hauser L."/>
            <person name="Markowitz V."/>
            <person name="Cheng J.-F."/>
            <person name="Hugenholtz P."/>
            <person name="Woyke T."/>
            <person name="Wu D."/>
            <person name="Verbarg S."/>
            <person name="Frueling A."/>
            <person name="Brambilla E."/>
            <person name="Klenk H.-P."/>
            <person name="Eisen J.A."/>
        </authorList>
    </citation>
    <scope>NUCLEOTIDE SEQUENCE</scope>
    <source>
        <strain>DSM 1100</strain>
    </source>
</reference>
<comment type="similarity">
    <text evidence="6">Belongs to the DapA family.</text>
</comment>
<dbReference type="SMART" id="SM01130">
    <property type="entry name" value="DHDPS"/>
    <property type="match status" value="1"/>
</dbReference>
<dbReference type="Proteomes" id="UP000008461">
    <property type="component" value="Chromosome"/>
</dbReference>
<evidence type="ECO:0000256" key="8">
    <source>
        <dbReference type="PIRSR" id="PIRSR001365-2"/>
    </source>
</evidence>
<dbReference type="HOGENOM" id="CLU_049343_6_1_10"/>
<dbReference type="SUPFAM" id="SSF51569">
    <property type="entry name" value="Aldolase"/>
    <property type="match status" value="1"/>
</dbReference>
<evidence type="ECO:0000313" key="9">
    <source>
        <dbReference type="EMBL" id="AEE51152.1"/>
    </source>
</evidence>
<dbReference type="GO" id="GO:0005737">
    <property type="term" value="C:cytoplasm"/>
    <property type="evidence" value="ECO:0007669"/>
    <property type="project" value="UniProtKB-SubCell"/>
</dbReference>
<dbReference type="InterPro" id="IPR002220">
    <property type="entry name" value="DapA-like"/>
</dbReference>
<evidence type="ECO:0000256" key="7">
    <source>
        <dbReference type="PIRSR" id="PIRSR001365-1"/>
    </source>
</evidence>
<dbReference type="EC" id="4.1.3.3" evidence="9"/>
<comment type="subcellular location">
    <subcellularLocation>
        <location evidence="1">Cytoplasm</location>
    </subcellularLocation>
</comment>